<gene>
    <name evidence="1" type="ORF">AK812_SmicGene46832</name>
</gene>
<evidence type="ECO:0000313" key="2">
    <source>
        <dbReference type="Proteomes" id="UP000186817"/>
    </source>
</evidence>
<proteinExistence type="predicted"/>
<dbReference type="OrthoDB" id="407113at2759"/>
<organism evidence="1 2">
    <name type="scientific">Symbiodinium microadriaticum</name>
    <name type="common">Dinoflagellate</name>
    <name type="synonym">Zooxanthella microadriatica</name>
    <dbReference type="NCBI Taxonomy" id="2951"/>
    <lineage>
        <taxon>Eukaryota</taxon>
        <taxon>Sar</taxon>
        <taxon>Alveolata</taxon>
        <taxon>Dinophyceae</taxon>
        <taxon>Suessiales</taxon>
        <taxon>Symbiodiniaceae</taxon>
        <taxon>Symbiodinium</taxon>
    </lineage>
</organism>
<protein>
    <submittedName>
        <fullName evidence="1">Uncharacterized protein</fullName>
    </submittedName>
</protein>
<dbReference type="EMBL" id="LSRX01004728">
    <property type="protein sequence ID" value="OLP73808.1"/>
    <property type="molecule type" value="Genomic_DNA"/>
</dbReference>
<dbReference type="AlphaFoldDB" id="A0A1Q9BSY3"/>
<evidence type="ECO:0000313" key="1">
    <source>
        <dbReference type="EMBL" id="OLP73808.1"/>
    </source>
</evidence>
<keyword evidence="2" id="KW-1185">Reference proteome</keyword>
<reference evidence="1 2" key="1">
    <citation type="submission" date="2016-02" db="EMBL/GenBank/DDBJ databases">
        <title>Genome analysis of coral dinoflagellate symbionts highlights evolutionary adaptations to a symbiotic lifestyle.</title>
        <authorList>
            <person name="Aranda M."/>
            <person name="Li Y."/>
            <person name="Liew Y.J."/>
            <person name="Baumgarten S."/>
            <person name="Simakov O."/>
            <person name="Wilson M."/>
            <person name="Piel J."/>
            <person name="Ashoor H."/>
            <person name="Bougouffa S."/>
            <person name="Bajic V.B."/>
            <person name="Ryu T."/>
            <person name="Ravasi T."/>
            <person name="Bayer T."/>
            <person name="Micklem G."/>
            <person name="Kim H."/>
            <person name="Bhak J."/>
            <person name="Lajeunesse T.C."/>
            <person name="Voolstra C.R."/>
        </authorList>
    </citation>
    <scope>NUCLEOTIDE SEQUENCE [LARGE SCALE GENOMIC DNA]</scope>
    <source>
        <strain evidence="1 2">CCMP2467</strain>
    </source>
</reference>
<dbReference type="Proteomes" id="UP000186817">
    <property type="component" value="Unassembled WGS sequence"/>
</dbReference>
<name>A0A1Q9BSY3_SYMMI</name>
<sequence>MPSTLWLLVLMALFRTAEAYHALIESMINFGVPKLLILMWNREIPITPKYDCLDLFSGAGLIKESLCKLGYAVASHDIEKHPSMDINSSAGFAWLILASFLCLKRDGPRWVVQVRDAPTRVLDMGVDESPQLAEKQLFGN</sequence>
<comment type="caution">
    <text evidence="1">The sequence shown here is derived from an EMBL/GenBank/DDBJ whole genome shotgun (WGS) entry which is preliminary data.</text>
</comment>
<accession>A0A1Q9BSY3</accession>